<dbReference type="SUPFAM" id="SSF141072">
    <property type="entry name" value="CalX-like"/>
    <property type="match status" value="1"/>
</dbReference>
<evidence type="ECO:0000259" key="6">
    <source>
        <dbReference type="SMART" id="SM00237"/>
    </source>
</evidence>
<feature type="region of interest" description="Disordered" evidence="5">
    <location>
        <begin position="1"/>
        <end position="45"/>
    </location>
</feature>
<feature type="compositionally biased region" description="Polar residues" evidence="5">
    <location>
        <begin position="839"/>
        <end position="857"/>
    </location>
</feature>
<feature type="compositionally biased region" description="Polar residues" evidence="5">
    <location>
        <begin position="89"/>
        <end position="98"/>
    </location>
</feature>
<evidence type="ECO:0000256" key="5">
    <source>
        <dbReference type="SAM" id="MobiDB-lite"/>
    </source>
</evidence>
<dbReference type="PANTHER" id="PTHR34894">
    <property type="entry name" value="SAM-DEPENDENT METHYLTRANSFERASE RSMI, CONSERVED SITE"/>
    <property type="match status" value="1"/>
</dbReference>
<keyword evidence="3" id="KW-0106">Calcium</keyword>
<feature type="region of interest" description="Disordered" evidence="5">
    <location>
        <begin position="997"/>
        <end position="1052"/>
    </location>
</feature>
<dbReference type="OrthoDB" id="418484at2759"/>
<keyword evidence="2" id="KW-0677">Repeat</keyword>
<gene>
    <name evidence="7" type="ORF">KFL_003590070</name>
</gene>
<feature type="region of interest" description="Disordered" evidence="5">
    <location>
        <begin position="250"/>
        <end position="271"/>
    </location>
</feature>
<dbReference type="EMBL" id="DF237308">
    <property type="protein sequence ID" value="GAQ87533.1"/>
    <property type="molecule type" value="Genomic_DNA"/>
</dbReference>
<feature type="compositionally biased region" description="Basic and acidic residues" evidence="5">
    <location>
        <begin position="795"/>
        <end position="811"/>
    </location>
</feature>
<keyword evidence="1" id="KW-0732">Signal</keyword>
<dbReference type="Gene3D" id="2.60.40.2030">
    <property type="match status" value="1"/>
</dbReference>
<feature type="region of interest" description="Disordered" evidence="5">
    <location>
        <begin position="526"/>
        <end position="546"/>
    </location>
</feature>
<accession>A0A1Y1IAE5</accession>
<dbReference type="InterPro" id="IPR003644">
    <property type="entry name" value="Calx_beta"/>
</dbReference>
<evidence type="ECO:0000256" key="4">
    <source>
        <dbReference type="SAM" id="Coils"/>
    </source>
</evidence>
<feature type="region of interest" description="Disordered" evidence="5">
    <location>
        <begin position="585"/>
        <end position="902"/>
    </location>
</feature>
<evidence type="ECO:0000256" key="1">
    <source>
        <dbReference type="ARBA" id="ARBA00022729"/>
    </source>
</evidence>
<dbReference type="InterPro" id="IPR038081">
    <property type="entry name" value="CalX-like_sf"/>
</dbReference>
<sequence>MGPERGVKSLMLDANAAQSSDHEAMVPALPPLSGGHKSPPNIPWVGHKQLDNLKAARERSLGRSKRSSFEGKAEAAWESKAASEEQLGALSTQGNSYSHENEMGAPSAQEAKPKGRKSPYARLLTESIEAERLRPVVTRARAKTPSKLRPAGHEVKIPVGGNSNGANEENGENDTRPQVPLSRHSISALTNHLPCQDSLDPAEEALYPSPSRSVLSFARHGPSVLAAPNLTEPTPQSPLASTKYDLEVPASRGAEGPHSCPPKRSKRRGAELSENAAGLLIGAEDRVRTAMLEQLHELASPRSRPALQRALQPLPNGNTRSKTVQYTHLKHAGHMNESDLDAEVAWVQGKDSSGGVAQERSWSVPPTRAESSALWQRSLYPMLSAASRSEMAAFKGLLVESLKKAGQGERDAAEKAELMFGACFHEIHRRMPALQKALANSRKVASVLHEENSGLRRALTALERKQDQAAMDTWLQQHGDRLAQVLVVAPEQARPRQGAPIASSNPFLRLPTVKLGSLGGPAAPPANGIWPSMKGGAAKLSEDENDNATVPEIAESSQSESALAIAQSEQFLAGLKLGMAASRAVAGKKAPGGRRVKAPVRVDEGVQTEQVPGEGGRGESGTAGREAGQEKDDRGSRQSAVSREGGQRVFETDVAMRREAQGGADEKVESTGVTDEGPPGKRVWNPFRRAGGSAPDGRQGPEGGRERERETEAGGAEAETGQRQENVEPSEVSAENEMIEGDFEAQLSIPESPEEAESASAHEGEPSTEEVAPADSHQNVLREANIDDSTSQWHEVSEKRLPQTDANKMEEAADEDQSQGEYLKSVHVEEATVSGDNGAEQSSLAGNQSAEESSQEGPTAVENEGLGDTETTKSEAVSPSHSRRGTRRGGEHPAADPETLPKVFERLASNRFKSHVPATLDLTAPSAMLVLEPDRGDLSPVSPGPRSPDLRIGGSPLPRLKRSESLSETVQRRREKAERRKTHGEFLRLSAAIYEVPSPKERHGRSGGTAEEVPAAVPESPLPGGASPELPATPREDASAIPSDQRRNSERRWADEWDLADAKWRAEVQRLQEENARARAQADERERARQGALEEVAVLRAELERMKAEELALRESAQIPQDDDARIASVVQVHGGIRFLATQCAALLGDEQVELRVERTGGARGEVGVHYLTLDGSAHAGLDFASTEGLLTWPEGAVGPQSIWVQLLEDEFGEGEQEFSVVLRLEGQTEAVLLGDQTARVTVSGPGSARWERAGRKRWQRPAQERRPSSREVGTSVQEDGEDEATRLEMESDDEKVTGENGLMPATRALQSGGKWKQRVNERREAKGLAPLEFSKRMHIPPAWERFIEEGAPGASVGEEEKEEESPKNGGAAGAVHRASSQHGRRSESPHGKRAEMLDARELEQRASEGGKAATVSGRAELVLKGARRGKDLSTFLVNNARVMPAKKLRALIGSIYRAKQAANAVDDKAGRGRAPLSDLVVGHLKHMFGLRSLAQAKLQEMLASLRAFYRRRTDHLAGLFTRLTGLYDDLPGHGVNSVMQILEVCAWSLNGQAAFWSQLERGDSVLLTPAQVEAVVARVLETRPREQIEAVLADMREQNRAGTLGDDAAFAGRSEAATSPSAKKDSSLNAAATRAASPMGAHSRAGSRQNGRPPHRAEPARVSSGSVGGMQQRGGPRNPSPLNGEQAAGDVSGDVAAPVALDRLLCFLVTKSSQLQEKDEELVHTVLDRFKEGDAPGVTREGFHQAIKQLDVPAWLNEATVDQMFELAAEMDGDQRPSDTALSLGSCVAAFRATCPGLHAVKEAQSMMDDFS</sequence>
<evidence type="ECO:0000313" key="8">
    <source>
        <dbReference type="Proteomes" id="UP000054558"/>
    </source>
</evidence>
<feature type="domain" description="Calx-beta" evidence="6">
    <location>
        <begin position="1128"/>
        <end position="1224"/>
    </location>
</feature>
<dbReference type="GO" id="GO:0016020">
    <property type="term" value="C:membrane"/>
    <property type="evidence" value="ECO:0007669"/>
    <property type="project" value="InterPro"/>
</dbReference>
<dbReference type="GO" id="GO:0007154">
    <property type="term" value="P:cell communication"/>
    <property type="evidence" value="ECO:0007669"/>
    <property type="project" value="InterPro"/>
</dbReference>
<feature type="region of interest" description="Disordered" evidence="5">
    <location>
        <begin position="1353"/>
        <end position="1394"/>
    </location>
</feature>
<evidence type="ECO:0000313" key="7">
    <source>
        <dbReference type="EMBL" id="GAQ87533.1"/>
    </source>
</evidence>
<feature type="compositionally biased region" description="Basic and acidic residues" evidence="5">
    <location>
        <begin position="1284"/>
        <end position="1298"/>
    </location>
</feature>
<feature type="compositionally biased region" description="Basic and acidic residues" evidence="5">
    <location>
        <begin position="650"/>
        <end position="669"/>
    </location>
</feature>
<feature type="region of interest" description="Disordered" evidence="5">
    <location>
        <begin position="933"/>
        <end position="984"/>
    </location>
</feature>
<feature type="coiled-coil region" evidence="4">
    <location>
        <begin position="1061"/>
        <end position="1116"/>
    </location>
</feature>
<evidence type="ECO:0000256" key="3">
    <source>
        <dbReference type="ARBA" id="ARBA00022837"/>
    </source>
</evidence>
<name>A0A1Y1IAE5_KLENI</name>
<feature type="compositionally biased region" description="Basic and acidic residues" evidence="5">
    <location>
        <begin position="627"/>
        <end position="636"/>
    </location>
</feature>
<organism evidence="7 8">
    <name type="scientific">Klebsormidium nitens</name>
    <name type="common">Green alga</name>
    <name type="synonym">Ulothrix nitens</name>
    <dbReference type="NCBI Taxonomy" id="105231"/>
    <lineage>
        <taxon>Eukaryota</taxon>
        <taxon>Viridiplantae</taxon>
        <taxon>Streptophyta</taxon>
        <taxon>Klebsormidiophyceae</taxon>
        <taxon>Klebsormidiales</taxon>
        <taxon>Klebsormidiaceae</taxon>
        <taxon>Klebsormidium</taxon>
    </lineage>
</organism>
<keyword evidence="4" id="KW-0175">Coiled coil</keyword>
<reference evidence="7 8" key="1">
    <citation type="journal article" date="2014" name="Nat. Commun.">
        <title>Klebsormidium flaccidum genome reveals primary factors for plant terrestrial adaptation.</title>
        <authorList>
            <person name="Hori K."/>
            <person name="Maruyama F."/>
            <person name="Fujisawa T."/>
            <person name="Togashi T."/>
            <person name="Yamamoto N."/>
            <person name="Seo M."/>
            <person name="Sato S."/>
            <person name="Yamada T."/>
            <person name="Mori H."/>
            <person name="Tajima N."/>
            <person name="Moriyama T."/>
            <person name="Ikeuchi M."/>
            <person name="Watanabe M."/>
            <person name="Wada H."/>
            <person name="Kobayashi K."/>
            <person name="Saito M."/>
            <person name="Masuda T."/>
            <person name="Sasaki-Sekimoto Y."/>
            <person name="Mashiguchi K."/>
            <person name="Awai K."/>
            <person name="Shimojima M."/>
            <person name="Masuda S."/>
            <person name="Iwai M."/>
            <person name="Nobusawa T."/>
            <person name="Narise T."/>
            <person name="Kondo S."/>
            <person name="Saito H."/>
            <person name="Sato R."/>
            <person name="Murakawa M."/>
            <person name="Ihara Y."/>
            <person name="Oshima-Yamada Y."/>
            <person name="Ohtaka K."/>
            <person name="Satoh M."/>
            <person name="Sonobe K."/>
            <person name="Ishii M."/>
            <person name="Ohtani R."/>
            <person name="Kanamori-Sato M."/>
            <person name="Honoki R."/>
            <person name="Miyazaki D."/>
            <person name="Mochizuki H."/>
            <person name="Umetsu J."/>
            <person name="Higashi K."/>
            <person name="Shibata D."/>
            <person name="Kamiya Y."/>
            <person name="Sato N."/>
            <person name="Nakamura Y."/>
            <person name="Tabata S."/>
            <person name="Ida S."/>
            <person name="Kurokawa K."/>
            <person name="Ohta H."/>
        </authorList>
    </citation>
    <scope>NUCLEOTIDE SEQUENCE [LARGE SCALE GENOMIC DNA]</scope>
    <source>
        <strain evidence="7 8">NIES-2285</strain>
    </source>
</reference>
<dbReference type="Proteomes" id="UP000054558">
    <property type="component" value="Unassembled WGS sequence"/>
</dbReference>
<dbReference type="Pfam" id="PF03160">
    <property type="entry name" value="Calx-beta"/>
    <property type="match status" value="1"/>
</dbReference>
<evidence type="ECO:0000256" key="2">
    <source>
        <dbReference type="ARBA" id="ARBA00022737"/>
    </source>
</evidence>
<dbReference type="SMART" id="SM00237">
    <property type="entry name" value="Calx_beta"/>
    <property type="match status" value="1"/>
</dbReference>
<feature type="compositionally biased region" description="Basic and acidic residues" evidence="5">
    <location>
        <begin position="1034"/>
        <end position="1052"/>
    </location>
</feature>
<proteinExistence type="predicted"/>
<feature type="compositionally biased region" description="Basic and acidic residues" evidence="5">
    <location>
        <begin position="57"/>
        <end position="83"/>
    </location>
</feature>
<protein>
    <submittedName>
        <fullName evidence="7">Protein with Calx-beta domain</fullName>
    </submittedName>
</protein>
<feature type="compositionally biased region" description="Basic and acidic residues" evidence="5">
    <location>
        <begin position="1385"/>
        <end position="1394"/>
    </location>
</feature>
<feature type="compositionally biased region" description="Basic and acidic residues" evidence="5">
    <location>
        <begin position="961"/>
        <end position="984"/>
    </location>
</feature>
<feature type="region of interest" description="Disordered" evidence="5">
    <location>
        <begin position="57"/>
        <end position="179"/>
    </location>
</feature>
<dbReference type="PANTHER" id="PTHR34894:SF5">
    <property type="entry name" value="EF-HAND DOMAIN-CONTAINING PROTEIN"/>
    <property type="match status" value="1"/>
</dbReference>
<feature type="compositionally biased region" description="Basic and acidic residues" evidence="5">
    <location>
        <begin position="703"/>
        <end position="712"/>
    </location>
</feature>
<keyword evidence="8" id="KW-1185">Reference proteome</keyword>
<feature type="region of interest" description="Disordered" evidence="5">
    <location>
        <begin position="1243"/>
        <end position="1322"/>
    </location>
</feature>
<feature type="region of interest" description="Disordered" evidence="5">
    <location>
        <begin position="1614"/>
        <end position="1691"/>
    </location>
</feature>
<dbReference type="STRING" id="105231.A0A1Y1IAE5"/>